<feature type="coiled-coil region" evidence="1">
    <location>
        <begin position="109"/>
        <end position="148"/>
    </location>
</feature>
<reference evidence="3" key="1">
    <citation type="journal article" date="2019" name="Int. J. Syst. Evol. Microbiol.">
        <title>The Global Catalogue of Microorganisms (GCM) 10K type strain sequencing project: providing services to taxonomists for standard genome sequencing and annotation.</title>
        <authorList>
            <consortium name="The Broad Institute Genomics Platform"/>
            <consortium name="The Broad Institute Genome Sequencing Center for Infectious Disease"/>
            <person name="Wu L."/>
            <person name="Ma J."/>
        </authorList>
    </citation>
    <scope>NUCLEOTIDE SEQUENCE [LARGE SCALE GENOMIC DNA]</scope>
    <source>
        <strain evidence="3">CCM 8895</strain>
    </source>
</reference>
<dbReference type="Pfam" id="PF02082">
    <property type="entry name" value="Rrf2"/>
    <property type="match status" value="1"/>
</dbReference>
<dbReference type="Proteomes" id="UP001596186">
    <property type="component" value="Unassembled WGS sequence"/>
</dbReference>
<dbReference type="PROSITE" id="PS51197">
    <property type="entry name" value="HTH_RRF2_2"/>
    <property type="match status" value="1"/>
</dbReference>
<proteinExistence type="predicted"/>
<protein>
    <submittedName>
        <fullName evidence="2">Rrf2 family transcriptional regulator</fullName>
    </submittedName>
</protein>
<dbReference type="InterPro" id="IPR036390">
    <property type="entry name" value="WH_DNA-bd_sf"/>
</dbReference>
<dbReference type="RefSeq" id="WP_125592864.1">
    <property type="nucleotide sequence ID" value="NZ_JBHSSN010000015.1"/>
</dbReference>
<gene>
    <name evidence="2" type="ORF">ACFP1F_08805</name>
</gene>
<keyword evidence="3" id="KW-1185">Reference proteome</keyword>
<dbReference type="InterPro" id="IPR036388">
    <property type="entry name" value="WH-like_DNA-bd_sf"/>
</dbReference>
<dbReference type="PANTHER" id="PTHR33221">
    <property type="entry name" value="WINGED HELIX-TURN-HELIX TRANSCRIPTIONAL REGULATOR, RRF2 FAMILY"/>
    <property type="match status" value="1"/>
</dbReference>
<evidence type="ECO:0000313" key="3">
    <source>
        <dbReference type="Proteomes" id="UP001596186"/>
    </source>
</evidence>
<dbReference type="InterPro" id="IPR000944">
    <property type="entry name" value="Tscrpt_reg_Rrf2"/>
</dbReference>
<accession>A0ABW1UVS5</accession>
<evidence type="ECO:0000256" key="1">
    <source>
        <dbReference type="SAM" id="Coils"/>
    </source>
</evidence>
<name>A0ABW1UVS5_9LACO</name>
<dbReference type="SUPFAM" id="SSF46785">
    <property type="entry name" value="Winged helix' DNA-binding domain"/>
    <property type="match status" value="1"/>
</dbReference>
<sequence>MKYSYKLSDAIHILVYIDIIPDENISSTDIAESIEANASVVRKLMANLKKAGLLDSQVGAAHPKLAKPADTITLLDVFKAVETNHELLHVDPRTNMDCPVGANIQQTLNSAYERVQKAAENEMSNLTIQDMIDNIQDLRQNKKNGTEN</sequence>
<dbReference type="EMBL" id="JBHSSN010000015">
    <property type="protein sequence ID" value="MFC6323836.1"/>
    <property type="molecule type" value="Genomic_DNA"/>
</dbReference>
<comment type="caution">
    <text evidence="2">The sequence shown here is derived from an EMBL/GenBank/DDBJ whole genome shotgun (WGS) entry which is preliminary data.</text>
</comment>
<dbReference type="PANTHER" id="PTHR33221:SF15">
    <property type="entry name" value="HTH-TYPE TRANSCRIPTIONAL REGULATOR YWGB-RELATED"/>
    <property type="match status" value="1"/>
</dbReference>
<keyword evidence="1" id="KW-0175">Coiled coil</keyword>
<evidence type="ECO:0000313" key="2">
    <source>
        <dbReference type="EMBL" id="MFC6323836.1"/>
    </source>
</evidence>
<organism evidence="2 3">
    <name type="scientific">Companilactobacillus baiquanensis</name>
    <dbReference type="NCBI Taxonomy" id="2486005"/>
    <lineage>
        <taxon>Bacteria</taxon>
        <taxon>Bacillati</taxon>
        <taxon>Bacillota</taxon>
        <taxon>Bacilli</taxon>
        <taxon>Lactobacillales</taxon>
        <taxon>Lactobacillaceae</taxon>
        <taxon>Companilactobacillus</taxon>
    </lineage>
</organism>
<dbReference type="Gene3D" id="1.10.10.10">
    <property type="entry name" value="Winged helix-like DNA-binding domain superfamily/Winged helix DNA-binding domain"/>
    <property type="match status" value="1"/>
</dbReference>